<sequence length="95" mass="10170">MFAIIVLALGALATATVMSFASLHSAVYWRGCALVLWSGMAAFVTQATVDNLKFLAPLGVLFLVVGVIGVLAKLISDAMDKVDRYSKSSSGRRRY</sequence>
<dbReference type="KEGG" id="asd:AS9A_2700"/>
<reference evidence="2 3" key="1">
    <citation type="journal article" date="2011" name="J. Bacteriol.">
        <title>Complete genome sequence of Amycolicicoccus subflavus DQS3-9A1T, an actinomycete isolated from crude oil-polluted soil.</title>
        <authorList>
            <person name="Cai M."/>
            <person name="Chen W.M."/>
            <person name="Nie Y."/>
            <person name="Chi C.Q."/>
            <person name="Wang Y.N."/>
            <person name="Tang Y.Q."/>
            <person name="Li G.Y."/>
            <person name="Wu X.L."/>
        </authorList>
    </citation>
    <scope>NUCLEOTIDE SEQUENCE [LARGE SCALE GENOMIC DNA]</scope>
    <source>
        <strain evidence="3">DSM 45089 / DQS3-9A1</strain>
    </source>
</reference>
<feature type="transmembrane region" description="Helical" evidence="1">
    <location>
        <begin position="54"/>
        <end position="75"/>
    </location>
</feature>
<dbReference type="AlphaFoldDB" id="F6EHG8"/>
<dbReference type="Proteomes" id="UP000009235">
    <property type="component" value="Chromosome"/>
</dbReference>
<evidence type="ECO:0000313" key="3">
    <source>
        <dbReference type="Proteomes" id="UP000009235"/>
    </source>
</evidence>
<proteinExistence type="predicted"/>
<dbReference type="EMBL" id="CP002786">
    <property type="protein sequence ID" value="AEF41147.1"/>
    <property type="molecule type" value="Genomic_DNA"/>
</dbReference>
<protein>
    <submittedName>
        <fullName evidence="2">Uncharacterized protein</fullName>
    </submittedName>
</protein>
<organism evidence="2 3">
    <name type="scientific">Hoyosella subflava (strain DSM 45089 / JCM 17490 / NBRC 109087 / DQS3-9A1)</name>
    <name type="common">Amycolicicoccus subflavus</name>
    <dbReference type="NCBI Taxonomy" id="443218"/>
    <lineage>
        <taxon>Bacteria</taxon>
        <taxon>Bacillati</taxon>
        <taxon>Actinomycetota</taxon>
        <taxon>Actinomycetes</taxon>
        <taxon>Mycobacteriales</taxon>
        <taxon>Hoyosellaceae</taxon>
        <taxon>Hoyosella</taxon>
    </lineage>
</organism>
<keyword evidence="1" id="KW-1133">Transmembrane helix</keyword>
<gene>
    <name evidence="2" type="ordered locus">AS9A_2700</name>
</gene>
<dbReference type="OrthoDB" id="9926201at2"/>
<evidence type="ECO:0000256" key="1">
    <source>
        <dbReference type="SAM" id="Phobius"/>
    </source>
</evidence>
<evidence type="ECO:0000313" key="2">
    <source>
        <dbReference type="EMBL" id="AEF41147.1"/>
    </source>
</evidence>
<keyword evidence="3" id="KW-1185">Reference proteome</keyword>
<keyword evidence="1" id="KW-0812">Transmembrane</keyword>
<name>F6EHG8_HOYSD</name>
<dbReference type="HOGENOM" id="CLU_2366703_0_0_11"/>
<accession>F6EHG8</accession>
<keyword evidence="1" id="KW-0472">Membrane</keyword>